<reference evidence="7" key="1">
    <citation type="submission" date="2023-06" db="EMBL/GenBank/DDBJ databases">
        <title>Genomic analysis of the entomopathogenic nematode Steinernema hermaphroditum.</title>
        <authorList>
            <person name="Schwarz E.M."/>
            <person name="Heppert J.K."/>
            <person name="Baniya A."/>
            <person name="Schwartz H.T."/>
            <person name="Tan C.-H."/>
            <person name="Antoshechkin I."/>
            <person name="Sternberg P.W."/>
            <person name="Goodrich-Blair H."/>
            <person name="Dillman A.R."/>
        </authorList>
    </citation>
    <scope>NUCLEOTIDE SEQUENCE</scope>
    <source>
        <strain evidence="7">PS9179</strain>
        <tissue evidence="7">Whole animal</tissue>
    </source>
</reference>
<dbReference type="AlphaFoldDB" id="A0AA39LKV1"/>
<evidence type="ECO:0000313" key="7">
    <source>
        <dbReference type="EMBL" id="KAK0401476.1"/>
    </source>
</evidence>
<feature type="transmembrane region" description="Helical" evidence="6">
    <location>
        <begin position="85"/>
        <end position="108"/>
    </location>
</feature>
<evidence type="ECO:0000256" key="6">
    <source>
        <dbReference type="SAM" id="Phobius"/>
    </source>
</evidence>
<evidence type="ECO:0000256" key="5">
    <source>
        <dbReference type="ARBA" id="ARBA00047475"/>
    </source>
</evidence>
<evidence type="ECO:0000256" key="1">
    <source>
        <dbReference type="ARBA" id="ARBA00009995"/>
    </source>
</evidence>
<dbReference type="EMBL" id="JAUCMV010000004">
    <property type="protein sequence ID" value="KAK0401476.1"/>
    <property type="molecule type" value="Genomic_DNA"/>
</dbReference>
<comment type="caution">
    <text evidence="7">The sequence shown here is derived from an EMBL/GenBank/DDBJ whole genome shotgun (WGS) entry which is preliminary data.</text>
</comment>
<keyword evidence="6" id="KW-0472">Membrane</keyword>
<dbReference type="FunFam" id="3.40.50.2000:FF:000021">
    <property type="entry name" value="UDP-glucuronosyltransferase"/>
    <property type="match status" value="1"/>
</dbReference>
<keyword evidence="8" id="KW-1185">Reference proteome</keyword>
<comment type="similarity">
    <text evidence="1">Belongs to the UDP-glycosyltransferase family.</text>
</comment>
<name>A0AA39LKV1_9BILA</name>
<accession>A0AA39LKV1</accession>
<sequence>MGSQLFLSSSVPASSISSLYGKVSPLPSNCPTCSAGSQNVYPNSNDANIVASEQKAIGAFTCSNMCICATDGVCYMIKTPTTSAAFYPFCTVIMTLGGAMWSLVFLLLCTLSCVDAKQLKILINNPSLGYSHLQFNGAIADALVDAGHIVHIFIPDWIPDLKTNGSTKAQKVTRYAPSNIPKIRHTKFLLYPFDYKEIDFNEFHNTTEQFCNDIISDDILLDELRAEKYDIAITEFLDSCTPGIFEAIGVKAKIFTEATPMLPWLTVNWGIPSFDGYIPNPTKAPISTPNLSYIERAKNFFQNFLFKLMAGRITTRMTAKFRARFGDKFPEVRQIIQNVSFAFVNAIDVIELPRPITSKVINIGGINMREPKKDMPHDMKEIFFLAKKGVVLFSLGSIVNTTLMPEAQKWAFIKAFEQFPDYNFVWKVDQEDPMYRTRKNFSNVFPITWVDQTTFLAQPKLKLFVSHCGQNSLTEAAYSGTPILSVPIFADQQYNAAQVRRLGIGEVLEFEKITAEVLIEALDKMLTYNRYQQKADELMKKLLTHPRGDPKELVVKYVEYAAANPDLSSMNLPSTNLDFITLYCIDVIVPALMVLGLIVFGLLKLTLPCVVGMWRRKEKFD</sequence>
<organism evidence="7 8">
    <name type="scientific">Steinernema hermaphroditum</name>
    <dbReference type="NCBI Taxonomy" id="289476"/>
    <lineage>
        <taxon>Eukaryota</taxon>
        <taxon>Metazoa</taxon>
        <taxon>Ecdysozoa</taxon>
        <taxon>Nematoda</taxon>
        <taxon>Chromadorea</taxon>
        <taxon>Rhabditida</taxon>
        <taxon>Tylenchina</taxon>
        <taxon>Panagrolaimomorpha</taxon>
        <taxon>Strongyloidoidea</taxon>
        <taxon>Steinernematidae</taxon>
        <taxon>Steinernema</taxon>
    </lineage>
</organism>
<dbReference type="Gene3D" id="3.40.50.2000">
    <property type="entry name" value="Glycogen Phosphorylase B"/>
    <property type="match status" value="1"/>
</dbReference>
<dbReference type="InterPro" id="IPR002213">
    <property type="entry name" value="UDP_glucos_trans"/>
</dbReference>
<dbReference type="Proteomes" id="UP001175271">
    <property type="component" value="Unassembled WGS sequence"/>
</dbReference>
<dbReference type="PANTHER" id="PTHR48043:SF154">
    <property type="entry name" value="GLUCURONOSYLTRANSFERASE"/>
    <property type="match status" value="1"/>
</dbReference>
<keyword evidence="6" id="KW-0812">Transmembrane</keyword>
<dbReference type="Pfam" id="PF00201">
    <property type="entry name" value="UDPGT"/>
    <property type="match status" value="1"/>
</dbReference>
<dbReference type="GO" id="GO:0015020">
    <property type="term" value="F:glucuronosyltransferase activity"/>
    <property type="evidence" value="ECO:0007669"/>
    <property type="project" value="UniProtKB-EC"/>
</dbReference>
<keyword evidence="3" id="KW-0328">Glycosyltransferase</keyword>
<evidence type="ECO:0000256" key="2">
    <source>
        <dbReference type="ARBA" id="ARBA00012544"/>
    </source>
</evidence>
<evidence type="ECO:0000313" key="8">
    <source>
        <dbReference type="Proteomes" id="UP001175271"/>
    </source>
</evidence>
<protein>
    <recommendedName>
        <fullName evidence="2">glucuronosyltransferase</fullName>
        <ecNumber evidence="2">2.4.1.17</ecNumber>
    </recommendedName>
</protein>
<feature type="transmembrane region" description="Helical" evidence="6">
    <location>
        <begin position="580"/>
        <end position="607"/>
    </location>
</feature>
<dbReference type="PANTHER" id="PTHR48043">
    <property type="entry name" value="EG:EG0003.4 PROTEIN-RELATED"/>
    <property type="match status" value="1"/>
</dbReference>
<dbReference type="SUPFAM" id="SSF53756">
    <property type="entry name" value="UDP-Glycosyltransferase/glycogen phosphorylase"/>
    <property type="match status" value="1"/>
</dbReference>
<gene>
    <name evidence="7" type="ORF">QR680_015808</name>
</gene>
<dbReference type="InterPro" id="IPR050271">
    <property type="entry name" value="UDP-glycosyltransferase"/>
</dbReference>
<comment type="catalytic activity">
    <reaction evidence="5">
        <text>glucuronate acceptor + UDP-alpha-D-glucuronate = acceptor beta-D-glucuronoside + UDP + H(+)</text>
        <dbReference type="Rhea" id="RHEA:21032"/>
        <dbReference type="ChEBI" id="CHEBI:15378"/>
        <dbReference type="ChEBI" id="CHEBI:58052"/>
        <dbReference type="ChEBI" id="CHEBI:58223"/>
        <dbReference type="ChEBI" id="CHEBI:132367"/>
        <dbReference type="ChEBI" id="CHEBI:132368"/>
        <dbReference type="EC" id="2.4.1.17"/>
    </reaction>
</comment>
<dbReference type="EC" id="2.4.1.17" evidence="2"/>
<evidence type="ECO:0000256" key="4">
    <source>
        <dbReference type="ARBA" id="ARBA00022679"/>
    </source>
</evidence>
<evidence type="ECO:0000256" key="3">
    <source>
        <dbReference type="ARBA" id="ARBA00022676"/>
    </source>
</evidence>
<proteinExistence type="inferred from homology"/>
<keyword evidence="6" id="KW-1133">Transmembrane helix</keyword>
<keyword evidence="4" id="KW-0808">Transferase</keyword>
<dbReference type="CDD" id="cd03784">
    <property type="entry name" value="GT1_Gtf-like"/>
    <property type="match status" value="1"/>
</dbReference>